<reference evidence="6" key="1">
    <citation type="submission" date="2019-08" db="EMBL/GenBank/DDBJ databases">
        <authorList>
            <person name="Kucharzyk K."/>
            <person name="Murdoch R.W."/>
            <person name="Higgins S."/>
            <person name="Loffler F."/>
        </authorList>
    </citation>
    <scope>NUCLEOTIDE SEQUENCE</scope>
</reference>
<dbReference type="InterPro" id="IPR000223">
    <property type="entry name" value="Pept_S26A_signal_pept_1"/>
</dbReference>
<dbReference type="GO" id="GO:0006465">
    <property type="term" value="P:signal peptide processing"/>
    <property type="evidence" value="ECO:0007669"/>
    <property type="project" value="InterPro"/>
</dbReference>
<dbReference type="EMBL" id="VSSQ01012073">
    <property type="protein sequence ID" value="MPM48381.1"/>
    <property type="molecule type" value="Genomic_DNA"/>
</dbReference>
<sequence>MNLPSNTMVLPMTFGMLKDFNKNFGNMLDTVPEMLNDTAWDPTVFPHSPAFPWNRDNFGPLQVPSKGQTVKIDTINYVLYSRIISIYEGNTLEVKNGKVFINGQPADSYTFKMDYYFMMGDNRHNSADGRYWGFVPEDHIVGRAAFVWLSLDKDRSVANGKIRWRKMLRLVH</sequence>
<organism evidence="6">
    <name type="scientific">bioreactor metagenome</name>
    <dbReference type="NCBI Taxonomy" id="1076179"/>
    <lineage>
        <taxon>unclassified sequences</taxon>
        <taxon>metagenomes</taxon>
        <taxon>ecological metagenomes</taxon>
    </lineage>
</organism>
<evidence type="ECO:0000256" key="2">
    <source>
        <dbReference type="ARBA" id="ARBA00009370"/>
    </source>
</evidence>
<comment type="similarity">
    <text evidence="2">Belongs to the peptidase S26 family.</text>
</comment>
<evidence type="ECO:0000256" key="3">
    <source>
        <dbReference type="ARBA" id="ARBA00013208"/>
    </source>
</evidence>
<dbReference type="InterPro" id="IPR036286">
    <property type="entry name" value="LexA/Signal_pep-like_sf"/>
</dbReference>
<evidence type="ECO:0000256" key="1">
    <source>
        <dbReference type="ARBA" id="ARBA00000677"/>
    </source>
</evidence>
<feature type="domain" description="Peptidase S26" evidence="5">
    <location>
        <begin position="113"/>
        <end position="148"/>
    </location>
</feature>
<dbReference type="GO" id="GO:0009003">
    <property type="term" value="F:signal peptidase activity"/>
    <property type="evidence" value="ECO:0007669"/>
    <property type="project" value="UniProtKB-EC"/>
</dbReference>
<name>A0A645A7X3_9ZZZZ</name>
<dbReference type="EC" id="3.4.21.89" evidence="3"/>
<dbReference type="GO" id="GO:0016020">
    <property type="term" value="C:membrane"/>
    <property type="evidence" value="ECO:0007669"/>
    <property type="project" value="InterPro"/>
</dbReference>
<accession>A0A645A7X3</accession>
<dbReference type="PANTHER" id="PTHR43390:SF1">
    <property type="entry name" value="CHLOROPLAST PROCESSING PEPTIDASE"/>
    <property type="match status" value="1"/>
</dbReference>
<gene>
    <name evidence="6" type="ORF">SDC9_95105</name>
</gene>
<dbReference type="InterPro" id="IPR019533">
    <property type="entry name" value="Peptidase_S26"/>
</dbReference>
<dbReference type="PROSITE" id="PS00761">
    <property type="entry name" value="SPASE_I_3"/>
    <property type="match status" value="1"/>
</dbReference>
<comment type="caution">
    <text evidence="6">The sequence shown here is derived from an EMBL/GenBank/DDBJ whole genome shotgun (WGS) entry which is preliminary data.</text>
</comment>
<protein>
    <recommendedName>
        <fullName evidence="3">signal peptidase I</fullName>
        <ecNumber evidence="3">3.4.21.89</ecNumber>
    </recommendedName>
</protein>
<dbReference type="InterPro" id="IPR019758">
    <property type="entry name" value="Pept_S26A_signal_pept_1_CS"/>
</dbReference>
<dbReference type="PANTHER" id="PTHR43390">
    <property type="entry name" value="SIGNAL PEPTIDASE I"/>
    <property type="match status" value="1"/>
</dbReference>
<dbReference type="Gene3D" id="2.10.109.10">
    <property type="entry name" value="Umud Fragment, subunit A"/>
    <property type="match status" value="1"/>
</dbReference>
<evidence type="ECO:0000256" key="4">
    <source>
        <dbReference type="ARBA" id="ARBA00022801"/>
    </source>
</evidence>
<keyword evidence="4" id="KW-0378">Hydrolase</keyword>
<dbReference type="AlphaFoldDB" id="A0A645A7X3"/>
<proteinExistence type="inferred from homology"/>
<dbReference type="GO" id="GO:0004252">
    <property type="term" value="F:serine-type endopeptidase activity"/>
    <property type="evidence" value="ECO:0007669"/>
    <property type="project" value="InterPro"/>
</dbReference>
<dbReference type="CDD" id="cd06530">
    <property type="entry name" value="S26_SPase_I"/>
    <property type="match status" value="1"/>
</dbReference>
<dbReference type="Pfam" id="PF10502">
    <property type="entry name" value="Peptidase_S26"/>
    <property type="match status" value="1"/>
</dbReference>
<evidence type="ECO:0000313" key="6">
    <source>
        <dbReference type="EMBL" id="MPM48381.1"/>
    </source>
</evidence>
<evidence type="ECO:0000259" key="5">
    <source>
        <dbReference type="Pfam" id="PF10502"/>
    </source>
</evidence>
<comment type="catalytic activity">
    <reaction evidence="1">
        <text>Cleavage of hydrophobic, N-terminal signal or leader sequences from secreted and periplasmic proteins.</text>
        <dbReference type="EC" id="3.4.21.89"/>
    </reaction>
</comment>
<dbReference type="SUPFAM" id="SSF51306">
    <property type="entry name" value="LexA/Signal peptidase"/>
    <property type="match status" value="1"/>
</dbReference>